<dbReference type="EMBL" id="MNPL01002829">
    <property type="protein sequence ID" value="OQR77947.1"/>
    <property type="molecule type" value="Genomic_DNA"/>
</dbReference>
<evidence type="ECO:0000313" key="2">
    <source>
        <dbReference type="EMBL" id="OQR77947.1"/>
    </source>
</evidence>
<protein>
    <submittedName>
        <fullName evidence="2">Uncharacterized protein</fullName>
    </submittedName>
</protein>
<dbReference type="Proteomes" id="UP000192247">
    <property type="component" value="Unassembled WGS sequence"/>
</dbReference>
<feature type="compositionally biased region" description="Acidic residues" evidence="1">
    <location>
        <begin position="1"/>
        <end position="11"/>
    </location>
</feature>
<dbReference type="InParanoid" id="A0A1V9XWR2"/>
<proteinExistence type="predicted"/>
<organism evidence="2 3">
    <name type="scientific">Tropilaelaps mercedesae</name>
    <dbReference type="NCBI Taxonomy" id="418985"/>
    <lineage>
        <taxon>Eukaryota</taxon>
        <taxon>Metazoa</taxon>
        <taxon>Ecdysozoa</taxon>
        <taxon>Arthropoda</taxon>
        <taxon>Chelicerata</taxon>
        <taxon>Arachnida</taxon>
        <taxon>Acari</taxon>
        <taxon>Parasitiformes</taxon>
        <taxon>Mesostigmata</taxon>
        <taxon>Gamasina</taxon>
        <taxon>Dermanyssoidea</taxon>
        <taxon>Laelapidae</taxon>
        <taxon>Tropilaelaps</taxon>
    </lineage>
</organism>
<name>A0A1V9XWR2_9ACAR</name>
<dbReference type="AlphaFoldDB" id="A0A1V9XWR2"/>
<accession>A0A1V9XWR2</accession>
<reference evidence="2 3" key="1">
    <citation type="journal article" date="2017" name="Gigascience">
        <title>Draft genome of the honey bee ectoparasitic mite, Tropilaelaps mercedesae, is shaped by the parasitic life history.</title>
        <authorList>
            <person name="Dong X."/>
            <person name="Armstrong S.D."/>
            <person name="Xia D."/>
            <person name="Makepeace B.L."/>
            <person name="Darby A.C."/>
            <person name="Kadowaki T."/>
        </authorList>
    </citation>
    <scope>NUCLEOTIDE SEQUENCE [LARGE SCALE GENOMIC DNA]</scope>
    <source>
        <strain evidence="2">Wuxi-XJTLU</strain>
    </source>
</reference>
<evidence type="ECO:0000256" key="1">
    <source>
        <dbReference type="SAM" id="MobiDB-lite"/>
    </source>
</evidence>
<keyword evidence="3" id="KW-1185">Reference proteome</keyword>
<sequence length="81" mass="8923">MMSGDIADEDVSSNSTRNAGSVGRAFARRGRHNSAGCEFLYSSYSPTQSILNETKDICRQHSTGLYDMQMPVVASLRERFG</sequence>
<evidence type="ECO:0000313" key="3">
    <source>
        <dbReference type="Proteomes" id="UP000192247"/>
    </source>
</evidence>
<comment type="caution">
    <text evidence="2">The sequence shown here is derived from an EMBL/GenBank/DDBJ whole genome shotgun (WGS) entry which is preliminary data.</text>
</comment>
<feature type="region of interest" description="Disordered" evidence="1">
    <location>
        <begin position="1"/>
        <end position="27"/>
    </location>
</feature>
<gene>
    <name evidence="2" type="ORF">BIW11_06732</name>
</gene>